<sequence length="206" mass="22599">MTLYASAQDAWQSVCLVTRARSDVEAEEAVVINRPLSRRMDEKLAHLLLNGADFRSPRYSDEVVDRLRDAFGRDCAVYFGGPELQTQPGLFVHGFGSLPGAREVAAGTGIYVDGVEAAIDGVLEGRFSPLDFRWFVGRSRGLDTSSGEWCAVACSRPVALKQCLGLPKPLWHEVMELCGGEAAELSRLELIKRNDLAEQQDGDDEP</sequence>
<dbReference type="PANTHER" id="PTHR31984">
    <property type="entry name" value="TRANSPORTER, PUTATIVE (DUF179)-RELATED"/>
    <property type="match status" value="1"/>
</dbReference>
<protein>
    <submittedName>
        <fullName evidence="1">Uncharacterized protein</fullName>
    </submittedName>
</protein>
<gene>
    <name evidence="1" type="ORF">BRAN1462_LOCUS3927</name>
</gene>
<accession>A0A7S2HS28</accession>
<dbReference type="EMBL" id="HBGW01006015">
    <property type="protein sequence ID" value="CAD9498830.1"/>
    <property type="molecule type" value="Transcribed_RNA"/>
</dbReference>
<dbReference type="PANTHER" id="PTHR31984:SF17">
    <property type="entry name" value="TRANSCRIPTIONAL REGULATOR"/>
    <property type="match status" value="1"/>
</dbReference>
<dbReference type="AlphaFoldDB" id="A0A7S2HS28"/>
<dbReference type="SUPFAM" id="SSF143456">
    <property type="entry name" value="VC0467-like"/>
    <property type="match status" value="1"/>
</dbReference>
<organism evidence="1">
    <name type="scientific">Zooxanthella nutricula</name>
    <dbReference type="NCBI Taxonomy" id="1333877"/>
    <lineage>
        <taxon>Eukaryota</taxon>
        <taxon>Sar</taxon>
        <taxon>Alveolata</taxon>
        <taxon>Dinophyceae</taxon>
        <taxon>Peridiniales</taxon>
        <taxon>Peridiniales incertae sedis</taxon>
        <taxon>Zooxanthella</taxon>
    </lineage>
</organism>
<dbReference type="Pfam" id="PF02622">
    <property type="entry name" value="DUF179"/>
    <property type="match status" value="1"/>
</dbReference>
<reference evidence="1" key="1">
    <citation type="submission" date="2021-01" db="EMBL/GenBank/DDBJ databases">
        <authorList>
            <person name="Corre E."/>
            <person name="Pelletier E."/>
            <person name="Niang G."/>
            <person name="Scheremetjew M."/>
            <person name="Finn R."/>
            <person name="Kale V."/>
            <person name="Holt S."/>
            <person name="Cochrane G."/>
            <person name="Meng A."/>
            <person name="Brown T."/>
            <person name="Cohen L."/>
        </authorList>
    </citation>
    <scope>NUCLEOTIDE SEQUENCE</scope>
    <source>
        <strain evidence="1">RCC3387</strain>
    </source>
</reference>
<dbReference type="Gene3D" id="3.40.1740.10">
    <property type="entry name" value="VC0467-like"/>
    <property type="match status" value="1"/>
</dbReference>
<proteinExistence type="predicted"/>
<dbReference type="InterPro" id="IPR003774">
    <property type="entry name" value="AlgH-like"/>
</dbReference>
<evidence type="ECO:0000313" key="1">
    <source>
        <dbReference type="EMBL" id="CAD9498830.1"/>
    </source>
</evidence>
<name>A0A7S2HS28_9DINO</name>